<accession>A0ABN7EAL1</accession>
<evidence type="ECO:0000256" key="1">
    <source>
        <dbReference type="SAM" id="MobiDB-lite"/>
    </source>
</evidence>
<feature type="region of interest" description="Disordered" evidence="1">
    <location>
        <begin position="1"/>
        <end position="41"/>
    </location>
</feature>
<comment type="caution">
    <text evidence="2">The sequence shown here is derived from an EMBL/GenBank/DDBJ whole genome shotgun (WGS) entry which is preliminary data.</text>
</comment>
<protein>
    <submittedName>
        <fullName evidence="2">Uncharacterized protein</fullName>
    </submittedName>
</protein>
<sequence length="68" mass="7929">MARRKNGCSSKREEREGSQKDGKKRMWEKRKRESGEDLDGGGRVLESFILRSTQQEEALHCICCPRLF</sequence>
<feature type="compositionally biased region" description="Basic and acidic residues" evidence="1">
    <location>
        <begin position="10"/>
        <end position="35"/>
    </location>
</feature>
<organism evidence="2 3">
    <name type="scientific">Spirodela intermedia</name>
    <name type="common">Intermediate duckweed</name>
    <dbReference type="NCBI Taxonomy" id="51605"/>
    <lineage>
        <taxon>Eukaryota</taxon>
        <taxon>Viridiplantae</taxon>
        <taxon>Streptophyta</taxon>
        <taxon>Embryophyta</taxon>
        <taxon>Tracheophyta</taxon>
        <taxon>Spermatophyta</taxon>
        <taxon>Magnoliopsida</taxon>
        <taxon>Liliopsida</taxon>
        <taxon>Araceae</taxon>
        <taxon>Lemnoideae</taxon>
        <taxon>Spirodela</taxon>
    </lineage>
</organism>
<reference evidence="3" key="1">
    <citation type="journal article" date="2020" name="Sci. Rep.">
        <title>Chromosome-scale genome assembly for the duckweed Spirodela intermedia, integrating cytogenetic maps, PacBio and Oxford Nanopore libraries.</title>
        <authorList>
            <person name="Hoang P.T.N."/>
            <person name="Fiebig A."/>
            <person name="Novak P."/>
            <person name="Macas J."/>
            <person name="Cao H.X."/>
            <person name="Stepanenko A."/>
            <person name="Chen G."/>
            <person name="Borisjuk N."/>
            <person name="Scholz U."/>
            <person name="Schubert I."/>
        </authorList>
    </citation>
    <scope>NUCLEOTIDE SEQUENCE [LARGE SCALE GENOMIC DNA]</scope>
</reference>
<evidence type="ECO:0000313" key="3">
    <source>
        <dbReference type="Proteomes" id="UP001189122"/>
    </source>
</evidence>
<dbReference type="EMBL" id="CACRZD030000176">
    <property type="protein sequence ID" value="CAA6674924.1"/>
    <property type="molecule type" value="Genomic_DNA"/>
</dbReference>
<gene>
    <name evidence="2" type="ORF">SI7747_UN021282</name>
</gene>
<dbReference type="Proteomes" id="UP001189122">
    <property type="component" value="Unassembled WGS sequence"/>
</dbReference>
<keyword evidence="3" id="KW-1185">Reference proteome</keyword>
<name>A0ABN7EAL1_SPIIN</name>
<evidence type="ECO:0000313" key="2">
    <source>
        <dbReference type="EMBL" id="CAA6674924.1"/>
    </source>
</evidence>
<proteinExistence type="predicted"/>